<gene>
    <name evidence="2" type="ORF">LX59_02304</name>
</gene>
<reference evidence="2 3" key="1">
    <citation type="submission" date="2019-07" db="EMBL/GenBank/DDBJ databases">
        <title>Genomic Encyclopedia of Type Strains, Phase I: the one thousand microbial genomes (KMG-I) project.</title>
        <authorList>
            <person name="Kyrpides N."/>
        </authorList>
    </citation>
    <scope>NUCLEOTIDE SEQUENCE [LARGE SCALE GENOMIC DNA]</scope>
    <source>
        <strain evidence="2 3">DSM 375</strain>
    </source>
</reference>
<dbReference type="PROSITE" id="PS51257">
    <property type="entry name" value="PROKAR_LIPOPROTEIN"/>
    <property type="match status" value="1"/>
</dbReference>
<proteinExistence type="predicted"/>
<sequence>MGINKQWVLLVAGLALLQGCASTNRDAIPVTEAGRPVEASGRIPTQTTSNTTAQPKYTQPSAPVQDSGVVVMVPQGNNPPLQVGSAAANAGISVNPPPVWNTPSAITTTPTIPPSAPTMPTAPARPLDTASVLAADEQLDGPVLALLTTAQQLQGNGDLNGAASSLERAQRIAPREPQVLYRLALIRLNQGDAAQAEQLSRRALSYAAGRPALQAGLWDLIAQAREKQGDPAGAAQARQRAKVSL</sequence>
<name>A0A562I1R3_9GAMM</name>
<evidence type="ECO:0000313" key="2">
    <source>
        <dbReference type="EMBL" id="TWH64634.1"/>
    </source>
</evidence>
<keyword evidence="3" id="KW-1185">Reference proteome</keyword>
<organism evidence="2 3">
    <name type="scientific">Azomonas agilis</name>
    <dbReference type="NCBI Taxonomy" id="116849"/>
    <lineage>
        <taxon>Bacteria</taxon>
        <taxon>Pseudomonadati</taxon>
        <taxon>Pseudomonadota</taxon>
        <taxon>Gammaproteobacteria</taxon>
        <taxon>Pseudomonadales</taxon>
        <taxon>Pseudomonadaceae</taxon>
        <taxon>Azomonas</taxon>
    </lineage>
</organism>
<feature type="region of interest" description="Disordered" evidence="1">
    <location>
        <begin position="32"/>
        <end position="62"/>
    </location>
</feature>
<dbReference type="EMBL" id="VLKG01000008">
    <property type="protein sequence ID" value="TWH64634.1"/>
    <property type="molecule type" value="Genomic_DNA"/>
</dbReference>
<dbReference type="SUPFAM" id="SSF48452">
    <property type="entry name" value="TPR-like"/>
    <property type="match status" value="1"/>
</dbReference>
<dbReference type="AlphaFoldDB" id="A0A562I1R3"/>
<feature type="compositionally biased region" description="Polar residues" evidence="1">
    <location>
        <begin position="43"/>
        <end position="62"/>
    </location>
</feature>
<evidence type="ECO:0000313" key="3">
    <source>
        <dbReference type="Proteomes" id="UP000319627"/>
    </source>
</evidence>
<accession>A0A562I1R3</accession>
<protein>
    <submittedName>
        <fullName evidence="2">Uncharacterized protein</fullName>
    </submittedName>
</protein>
<comment type="caution">
    <text evidence="2">The sequence shown here is derived from an EMBL/GenBank/DDBJ whole genome shotgun (WGS) entry which is preliminary data.</text>
</comment>
<evidence type="ECO:0000256" key="1">
    <source>
        <dbReference type="SAM" id="MobiDB-lite"/>
    </source>
</evidence>
<dbReference type="Gene3D" id="1.25.40.10">
    <property type="entry name" value="Tetratricopeptide repeat domain"/>
    <property type="match status" value="1"/>
</dbReference>
<dbReference type="InterPro" id="IPR011990">
    <property type="entry name" value="TPR-like_helical_dom_sf"/>
</dbReference>
<dbReference type="Proteomes" id="UP000319627">
    <property type="component" value="Unassembled WGS sequence"/>
</dbReference>